<dbReference type="EMBL" id="MSIE01000120">
    <property type="protein sequence ID" value="OLF06424.1"/>
    <property type="molecule type" value="Genomic_DNA"/>
</dbReference>
<dbReference type="AlphaFoldDB" id="A0A1Q8BWG7"/>
<keyword evidence="3" id="KW-1185">Reference proteome</keyword>
<sequence>MTGPGYEVDVDDLTGHAARLDALADEVSAAVADVDAAQLSEGAYGRFGAPLAGTLNAMQDAGRQSMTNLWDGLTLAAAEVRDAAAEYADTEEDNRERVEESGAGMDD</sequence>
<gene>
    <name evidence="2" type="ORF">BU204_36350</name>
</gene>
<protein>
    <recommendedName>
        <fullName evidence="4">ESX-1 secretion-associated protein</fullName>
    </recommendedName>
</protein>
<proteinExistence type="predicted"/>
<feature type="region of interest" description="Disordered" evidence="1">
    <location>
        <begin position="85"/>
        <end position="107"/>
    </location>
</feature>
<dbReference type="GO" id="GO:0009306">
    <property type="term" value="P:protein secretion"/>
    <property type="evidence" value="ECO:0007669"/>
    <property type="project" value="InterPro"/>
</dbReference>
<comment type="caution">
    <text evidence="2">The sequence shown here is derived from an EMBL/GenBank/DDBJ whole genome shotgun (WGS) entry which is preliminary data.</text>
</comment>
<dbReference type="RefSeq" id="WP_075130336.1">
    <property type="nucleotide sequence ID" value="NZ_MSIE01000120.1"/>
</dbReference>
<accession>A0A1Q8BWG7</accession>
<dbReference type="SUPFAM" id="SSF140453">
    <property type="entry name" value="EsxAB dimer-like"/>
    <property type="match status" value="1"/>
</dbReference>
<evidence type="ECO:0000313" key="2">
    <source>
        <dbReference type="EMBL" id="OLF06424.1"/>
    </source>
</evidence>
<dbReference type="InterPro" id="IPR022536">
    <property type="entry name" value="EspC"/>
</dbReference>
<evidence type="ECO:0008006" key="4">
    <source>
        <dbReference type="Google" id="ProtNLM"/>
    </source>
</evidence>
<dbReference type="Proteomes" id="UP000185596">
    <property type="component" value="Unassembled WGS sequence"/>
</dbReference>
<dbReference type="STRING" id="1912961.BU204_36350"/>
<organism evidence="2 3">
    <name type="scientific">Actinophytocola xanthii</name>
    <dbReference type="NCBI Taxonomy" id="1912961"/>
    <lineage>
        <taxon>Bacteria</taxon>
        <taxon>Bacillati</taxon>
        <taxon>Actinomycetota</taxon>
        <taxon>Actinomycetes</taxon>
        <taxon>Pseudonocardiales</taxon>
        <taxon>Pseudonocardiaceae</taxon>
    </lineage>
</organism>
<evidence type="ECO:0000256" key="1">
    <source>
        <dbReference type="SAM" id="MobiDB-lite"/>
    </source>
</evidence>
<name>A0A1Q8BWG7_9PSEU</name>
<evidence type="ECO:0000313" key="3">
    <source>
        <dbReference type="Proteomes" id="UP000185596"/>
    </source>
</evidence>
<dbReference type="InterPro" id="IPR036689">
    <property type="entry name" value="ESAT-6-like_sf"/>
</dbReference>
<dbReference type="Pfam" id="PF10824">
    <property type="entry name" value="T7SS_ESX_EspC"/>
    <property type="match status" value="1"/>
</dbReference>
<reference evidence="2 3" key="1">
    <citation type="submission" date="2016-12" db="EMBL/GenBank/DDBJ databases">
        <title>The draft genome sequence of Actinophytocola sp. 11-183.</title>
        <authorList>
            <person name="Wang W."/>
            <person name="Yuan L."/>
        </authorList>
    </citation>
    <scope>NUCLEOTIDE SEQUENCE [LARGE SCALE GENOMIC DNA]</scope>
    <source>
        <strain evidence="2 3">11-183</strain>
    </source>
</reference>